<evidence type="ECO:0000313" key="4">
    <source>
        <dbReference type="EMBL" id="KAE9104287.1"/>
    </source>
</evidence>
<evidence type="ECO:0000313" key="1">
    <source>
        <dbReference type="EMBL" id="KAE8934955.1"/>
    </source>
</evidence>
<evidence type="ECO:0000313" key="16">
    <source>
        <dbReference type="Proteomes" id="UP000488956"/>
    </source>
</evidence>
<dbReference type="Proteomes" id="UP000429523">
    <property type="component" value="Unassembled WGS sequence"/>
</dbReference>
<evidence type="ECO:0000313" key="15">
    <source>
        <dbReference type="Proteomes" id="UP000476176"/>
    </source>
</evidence>
<evidence type="ECO:0000313" key="11">
    <source>
        <dbReference type="Proteomes" id="UP000437068"/>
    </source>
</evidence>
<dbReference type="EMBL" id="QXGA01000753">
    <property type="protein sequence ID" value="KAE9141846.1"/>
    <property type="molecule type" value="Genomic_DNA"/>
</dbReference>
<dbReference type="EMBL" id="QXGB01000779">
    <property type="protein sequence ID" value="KAE9204504.1"/>
    <property type="molecule type" value="Genomic_DNA"/>
</dbReference>
<evidence type="ECO:0000313" key="7">
    <source>
        <dbReference type="EMBL" id="KAE9221593.1"/>
    </source>
</evidence>
<dbReference type="Proteomes" id="UP000460718">
    <property type="component" value="Unassembled WGS sequence"/>
</dbReference>
<evidence type="ECO:0000313" key="14">
    <source>
        <dbReference type="Proteomes" id="UP000460718"/>
    </source>
</evidence>
<evidence type="ECO:0000313" key="3">
    <source>
        <dbReference type="EMBL" id="KAE9104088.1"/>
    </source>
</evidence>
<evidence type="ECO:0000313" key="8">
    <source>
        <dbReference type="EMBL" id="KAE9304164.1"/>
    </source>
</evidence>
<dbReference type="Proteomes" id="UP000488956">
    <property type="component" value="Unassembled WGS sequence"/>
</dbReference>
<comment type="caution">
    <text evidence="1">The sequence shown here is derived from an EMBL/GenBank/DDBJ whole genome shotgun (WGS) entry which is preliminary data.</text>
</comment>
<name>A0A6A3ENB4_9STRA</name>
<dbReference type="EMBL" id="QXFW01000754">
    <property type="protein sequence ID" value="KAE9003743.1"/>
    <property type="molecule type" value="Genomic_DNA"/>
</dbReference>
<dbReference type="Proteomes" id="UP000437068">
    <property type="component" value="Unassembled WGS sequence"/>
</dbReference>
<dbReference type="Proteomes" id="UP000476176">
    <property type="component" value="Unassembled WGS sequence"/>
</dbReference>
<accession>A0A6A3ENB4</accession>
<dbReference type="Proteomes" id="UP000441208">
    <property type="component" value="Unassembled WGS sequence"/>
</dbReference>
<dbReference type="EMBL" id="QXFZ01000804">
    <property type="protein sequence ID" value="KAE9104287.1"/>
    <property type="molecule type" value="Genomic_DNA"/>
</dbReference>
<dbReference type="EMBL" id="QXGF01000853">
    <property type="protein sequence ID" value="KAE8934955.1"/>
    <property type="molecule type" value="Genomic_DNA"/>
</dbReference>
<dbReference type="EMBL" id="QXGE01000766">
    <property type="protein sequence ID" value="KAE9304164.1"/>
    <property type="molecule type" value="Genomic_DNA"/>
</dbReference>
<evidence type="ECO:0000313" key="10">
    <source>
        <dbReference type="Proteomes" id="UP000433483"/>
    </source>
</evidence>
<evidence type="ECO:0000313" key="13">
    <source>
        <dbReference type="Proteomes" id="UP000441208"/>
    </source>
</evidence>
<organism evidence="1 9">
    <name type="scientific">Phytophthora fragariae</name>
    <dbReference type="NCBI Taxonomy" id="53985"/>
    <lineage>
        <taxon>Eukaryota</taxon>
        <taxon>Sar</taxon>
        <taxon>Stramenopiles</taxon>
        <taxon>Oomycota</taxon>
        <taxon>Peronosporomycetes</taxon>
        <taxon>Peronosporales</taxon>
        <taxon>Peronosporaceae</taxon>
        <taxon>Phytophthora</taxon>
    </lineage>
</organism>
<dbReference type="Proteomes" id="UP000433483">
    <property type="component" value="Unassembled WGS sequence"/>
</dbReference>
<evidence type="ECO:0000313" key="5">
    <source>
        <dbReference type="EMBL" id="KAE9141846.1"/>
    </source>
</evidence>
<dbReference type="AlphaFoldDB" id="A0A6A3ENB4"/>
<reference evidence="9 10" key="1">
    <citation type="submission" date="2018-08" db="EMBL/GenBank/DDBJ databases">
        <title>Genomic investigation of the strawberry pathogen Phytophthora fragariae indicates pathogenicity is determined by transcriptional variation in three key races.</title>
        <authorList>
            <person name="Adams T.M."/>
            <person name="Armitage A.D."/>
            <person name="Sobczyk M.K."/>
            <person name="Bates H.J."/>
            <person name="Dunwell J.M."/>
            <person name="Nellist C.F."/>
            <person name="Harrison R.J."/>
        </authorList>
    </citation>
    <scope>NUCLEOTIDE SEQUENCE [LARGE SCALE GENOMIC DNA]</scope>
    <source>
        <strain evidence="8 11">A4</strain>
        <strain evidence="7 15">BC-23</strain>
        <strain evidence="6 10">NOV-27</strain>
        <strain evidence="5 12">NOV-5</strain>
        <strain evidence="4 13">NOV-71</strain>
        <strain evidence="1 9">NOV-9</strain>
        <strain evidence="3 16">ONT-3</strain>
        <strain evidence="2 14">SCRP245</strain>
    </source>
</reference>
<sequence>MRDKPGACCTCQADLPGPPQSRANFARLSSVRSAQSSLNKAECGVDPGGRVKRQMYGRAPLRLDKEAVIR</sequence>
<dbReference type="EMBL" id="QXGC01000769">
    <property type="protein sequence ID" value="KAE9221593.1"/>
    <property type="molecule type" value="Genomic_DNA"/>
</dbReference>
<protein>
    <submittedName>
        <fullName evidence="1">Uncharacterized protein</fullName>
    </submittedName>
</protein>
<dbReference type="EMBL" id="QXFX01000794">
    <property type="protein sequence ID" value="KAE9104088.1"/>
    <property type="molecule type" value="Genomic_DNA"/>
</dbReference>
<dbReference type="Proteomes" id="UP000440732">
    <property type="component" value="Unassembled WGS sequence"/>
</dbReference>
<evidence type="ECO:0000313" key="12">
    <source>
        <dbReference type="Proteomes" id="UP000440732"/>
    </source>
</evidence>
<evidence type="ECO:0000313" key="6">
    <source>
        <dbReference type="EMBL" id="KAE9204504.1"/>
    </source>
</evidence>
<proteinExistence type="predicted"/>
<gene>
    <name evidence="8" type="ORF">PF001_g13200</name>
    <name evidence="7" type="ORF">PF004_g13007</name>
    <name evidence="6" type="ORF">PF005_g13765</name>
    <name evidence="5" type="ORF">PF006_g12989</name>
    <name evidence="4" type="ORF">PF007_g14102</name>
    <name evidence="1" type="ORF">PF009_g15079</name>
    <name evidence="3" type="ORF">PF010_g13497</name>
    <name evidence="2" type="ORF">PF011_g12766</name>
</gene>
<evidence type="ECO:0000313" key="2">
    <source>
        <dbReference type="EMBL" id="KAE9003743.1"/>
    </source>
</evidence>
<evidence type="ECO:0000313" key="9">
    <source>
        <dbReference type="Proteomes" id="UP000429523"/>
    </source>
</evidence>
<keyword evidence="10" id="KW-1185">Reference proteome</keyword>